<protein>
    <submittedName>
        <fullName evidence="1">Uncharacterized protein</fullName>
    </submittedName>
</protein>
<reference evidence="1" key="7">
    <citation type="journal article" date="2005" name="Science">
        <title>The Transcriptional Landscape of the Mammalian Genome.</title>
        <authorList>
            <consortium name="The FANTOM Consortium"/>
            <consortium name="Riken Genome Exploration Research Group and Genome Science Group (Genome Network Project Core Group)"/>
        </authorList>
    </citation>
    <scope>NUCLEOTIDE SEQUENCE</scope>
    <source>
        <strain evidence="1">C57BL/6J</strain>
        <tissue evidence="1">Sympathetic ganglion</tissue>
    </source>
</reference>
<reference evidence="1" key="5">
    <citation type="journal article" date="2002" name="Nature">
        <title>Analysis of the mouse transcriptome based on functional annotation of 60,770 full-length cDNAs.</title>
        <authorList>
            <consortium name="The FANTOM Consortium and the RIKEN Genome Exploration Research Group Phase I and II Team"/>
        </authorList>
    </citation>
    <scope>NUCLEOTIDE SEQUENCE</scope>
    <source>
        <strain evidence="1">C57BL/6J</strain>
        <tissue evidence="1">Sympathetic ganglion</tissue>
    </source>
</reference>
<reference evidence="1" key="3">
    <citation type="journal article" date="2000" name="Genome Res.">
        <title>RIKEN integrated sequence analysis (RISA) system--384-format sequencing pipeline with 384 multicapillary sequencer.</title>
        <authorList>
            <person name="Shibata K."/>
            <person name="Itoh M."/>
            <person name="Aizawa K."/>
            <person name="Nagaoka S."/>
            <person name="Sasaki N."/>
            <person name="Carninci P."/>
            <person name="Konno H."/>
            <person name="Akiyama J."/>
            <person name="Nishi K."/>
            <person name="Kitsunai T."/>
            <person name="Tashiro H."/>
            <person name="Itoh M."/>
            <person name="Sumi N."/>
            <person name="Ishii Y."/>
            <person name="Nakamura S."/>
            <person name="Hazama M."/>
            <person name="Nishine T."/>
            <person name="Harada A."/>
            <person name="Yamamoto R."/>
            <person name="Matsumoto H."/>
            <person name="Sakaguchi S."/>
            <person name="Ikegami T."/>
            <person name="Kashiwagi K."/>
            <person name="Fujiwake S."/>
            <person name="Inoue K."/>
            <person name="Togawa Y."/>
            <person name="Izawa M."/>
            <person name="Ohara E."/>
            <person name="Watahiki M."/>
            <person name="Yoneda Y."/>
            <person name="Ishikawa T."/>
            <person name="Ozawa K."/>
            <person name="Tanaka T."/>
            <person name="Matsuura S."/>
            <person name="Kawai J."/>
            <person name="Okazaki Y."/>
            <person name="Muramatsu M."/>
            <person name="Inoue Y."/>
            <person name="Kira A."/>
            <person name="Hayashizaki Y."/>
        </authorList>
    </citation>
    <scope>NUCLEOTIDE SEQUENCE</scope>
    <source>
        <strain evidence="1">C57BL/6J</strain>
        <tissue evidence="1">Sympathetic ganglion</tissue>
    </source>
</reference>
<reference evidence="1" key="1">
    <citation type="journal article" date="1999" name="Methods Enzymol.">
        <title>High-efficiency full-length cDNA cloning.</title>
        <authorList>
            <person name="Carninci P."/>
            <person name="Hayashizaki Y."/>
        </authorList>
    </citation>
    <scope>NUCLEOTIDE SEQUENCE</scope>
    <source>
        <strain evidence="1">C57BL/6J</strain>
        <tissue evidence="1">Sympathetic ganglion</tissue>
    </source>
</reference>
<dbReference type="AGR" id="MGI:3641992"/>
<dbReference type="MGI" id="MGI:3641992">
    <property type="gene designation" value="7120482A17Rik"/>
</dbReference>
<reference evidence="1" key="4">
    <citation type="journal article" date="2001" name="Nature">
        <title>Functional annotation of a full-length mouse cDNA collection.</title>
        <authorList>
            <consortium name="The RIKEN Genome Exploration Research Group Phase II Team and the FANTOM Consortium"/>
        </authorList>
    </citation>
    <scope>NUCLEOTIDE SEQUENCE</scope>
    <source>
        <strain evidence="1">C57BL/6J</strain>
        <tissue evidence="1">Sympathetic ganglion</tissue>
    </source>
</reference>
<accession>Q3UF26</accession>
<organism evidence="1">
    <name type="scientific">Mus musculus</name>
    <name type="common">Mouse</name>
    <dbReference type="NCBI Taxonomy" id="10090"/>
    <lineage>
        <taxon>Eukaryota</taxon>
        <taxon>Metazoa</taxon>
        <taxon>Chordata</taxon>
        <taxon>Craniata</taxon>
        <taxon>Vertebrata</taxon>
        <taxon>Euteleostomi</taxon>
        <taxon>Mammalia</taxon>
        <taxon>Eutheria</taxon>
        <taxon>Euarchontoglires</taxon>
        <taxon>Glires</taxon>
        <taxon>Rodentia</taxon>
        <taxon>Myomorpha</taxon>
        <taxon>Muroidea</taxon>
        <taxon>Muridae</taxon>
        <taxon>Murinae</taxon>
        <taxon>Mus</taxon>
        <taxon>Mus</taxon>
    </lineage>
</organism>
<proteinExistence type="evidence at transcript level"/>
<name>Q3UF26_MOUSE</name>
<sequence length="117" mass="13398">MAPFHRVTSQRPGGRLTTLNYFLCGEDNASSILEYRLILVMESPFLNIMLLPKPPLVNLQNTLSTILVLHTISILTKELTSWPKKYDSGPMIMKAIGLTMFPMILKHLSWYKGRMDF</sequence>
<reference evidence="1" key="2">
    <citation type="journal article" date="2000" name="Genome Res.">
        <title>Normalization and subtraction of cap-trapper-selected cDNAs to prepare full-length cDNA libraries for rapid discovery of new genes.</title>
        <authorList>
            <person name="Carninci P."/>
            <person name="Shibata Y."/>
            <person name="Hayatsu N."/>
            <person name="Sugahara Y."/>
            <person name="Shibata K."/>
            <person name="Itoh M."/>
            <person name="Konno H."/>
            <person name="Okazaki Y."/>
            <person name="Muramatsu M."/>
            <person name="Hayashizaki Y."/>
        </authorList>
    </citation>
    <scope>NUCLEOTIDE SEQUENCE</scope>
    <source>
        <strain evidence="1">C57BL/6J</strain>
        <tissue evidence="1">Sympathetic ganglion</tissue>
    </source>
</reference>
<evidence type="ECO:0000313" key="1">
    <source>
        <dbReference type="EMBL" id="BAE28735.1"/>
    </source>
</evidence>
<reference evidence="1" key="6">
    <citation type="submission" date="2004-03" db="EMBL/GenBank/DDBJ databases">
        <authorList>
            <person name="Arakawa T."/>
            <person name="Carninci P."/>
            <person name="Fukuda S."/>
            <person name="Hashizume W."/>
            <person name="Hayashida K."/>
            <person name="Hori F."/>
            <person name="Iida J."/>
            <person name="Imamura K."/>
            <person name="Imotani K."/>
            <person name="Itoh M."/>
            <person name="Kanagawa S."/>
            <person name="Kawai J."/>
            <person name="Kojima M."/>
            <person name="Konno H."/>
            <person name="Murata M."/>
            <person name="Nakamura M."/>
            <person name="Ninomiya N."/>
            <person name="Nishiyori H."/>
            <person name="Nomura K."/>
            <person name="Ohno M."/>
            <person name="Sakazume N."/>
            <person name="Sano H."/>
            <person name="Sasaki D."/>
            <person name="Shibata K."/>
            <person name="Shiraki T."/>
            <person name="Tagami M."/>
            <person name="Tagami Y."/>
            <person name="Waki K."/>
            <person name="Watahiki A."/>
            <person name="Muramatsu M."/>
            <person name="Hayashizaki Y."/>
        </authorList>
    </citation>
    <scope>NUCLEOTIDE SEQUENCE</scope>
    <source>
        <strain evidence="1">C57BL/6J</strain>
        <tissue evidence="1">Sympathetic ganglion</tissue>
    </source>
</reference>
<evidence type="ECO:0000313" key="2">
    <source>
        <dbReference type="MGI" id="MGI:3641992"/>
    </source>
</evidence>
<gene>
    <name evidence="2" type="primary">7120482A17Rik</name>
</gene>
<dbReference type="EMBL" id="AK149087">
    <property type="protein sequence ID" value="BAE28735.1"/>
    <property type="molecule type" value="mRNA"/>
</dbReference>
<reference evidence="1" key="8">
    <citation type="journal article" date="2005" name="Science">
        <title>Antisense Transcription in the Mammalian Transcriptome.</title>
        <authorList>
            <consortium name="RIKEN Genome Exploration Research Group and Genome Science Group (Genome Network Project Core Group) and the FANTOM Consortium"/>
        </authorList>
    </citation>
    <scope>NUCLEOTIDE SEQUENCE</scope>
    <source>
        <strain evidence="1">C57BL/6J</strain>
        <tissue evidence="1">Sympathetic ganglion</tissue>
    </source>
</reference>
<dbReference type="AlphaFoldDB" id="Q3UF26"/>